<sequence length="66" mass="7876">MKQKQDQKTVYAYMIQQINREPNETAAYQPMMCVTYLDIRTDILKNGYPDVKKYPDNPDIFTVQNR</sequence>
<evidence type="ECO:0000313" key="2">
    <source>
        <dbReference type="WBParaSite" id="nRc.2.0.1.t27627-RA"/>
    </source>
</evidence>
<keyword evidence="1" id="KW-1185">Reference proteome</keyword>
<dbReference type="Proteomes" id="UP000887565">
    <property type="component" value="Unplaced"/>
</dbReference>
<protein>
    <submittedName>
        <fullName evidence="2">Uncharacterized protein</fullName>
    </submittedName>
</protein>
<dbReference type="AlphaFoldDB" id="A0A915JNG2"/>
<dbReference type="WBParaSite" id="nRc.2.0.1.t27627-RA">
    <property type="protein sequence ID" value="nRc.2.0.1.t27627-RA"/>
    <property type="gene ID" value="nRc.2.0.1.g27627"/>
</dbReference>
<organism evidence="1 2">
    <name type="scientific">Romanomermis culicivorax</name>
    <name type="common">Nematode worm</name>
    <dbReference type="NCBI Taxonomy" id="13658"/>
    <lineage>
        <taxon>Eukaryota</taxon>
        <taxon>Metazoa</taxon>
        <taxon>Ecdysozoa</taxon>
        <taxon>Nematoda</taxon>
        <taxon>Enoplea</taxon>
        <taxon>Dorylaimia</taxon>
        <taxon>Mermithida</taxon>
        <taxon>Mermithoidea</taxon>
        <taxon>Mermithidae</taxon>
        <taxon>Romanomermis</taxon>
    </lineage>
</organism>
<evidence type="ECO:0000313" key="1">
    <source>
        <dbReference type="Proteomes" id="UP000887565"/>
    </source>
</evidence>
<name>A0A915JNG2_ROMCU</name>
<reference evidence="2" key="1">
    <citation type="submission" date="2022-11" db="UniProtKB">
        <authorList>
            <consortium name="WormBaseParasite"/>
        </authorList>
    </citation>
    <scope>IDENTIFICATION</scope>
</reference>
<accession>A0A915JNG2</accession>
<proteinExistence type="predicted"/>